<proteinExistence type="predicted"/>
<reference evidence="1" key="1">
    <citation type="journal article" date="2020" name="Stud. Mycol.">
        <title>101 Dothideomycetes genomes: a test case for predicting lifestyles and emergence of pathogens.</title>
        <authorList>
            <person name="Haridas S."/>
            <person name="Albert R."/>
            <person name="Binder M."/>
            <person name="Bloem J."/>
            <person name="Labutti K."/>
            <person name="Salamov A."/>
            <person name="Andreopoulos B."/>
            <person name="Baker S."/>
            <person name="Barry K."/>
            <person name="Bills G."/>
            <person name="Bluhm B."/>
            <person name="Cannon C."/>
            <person name="Castanera R."/>
            <person name="Culley D."/>
            <person name="Daum C."/>
            <person name="Ezra D."/>
            <person name="Gonzalez J."/>
            <person name="Henrissat B."/>
            <person name="Kuo A."/>
            <person name="Liang C."/>
            <person name="Lipzen A."/>
            <person name="Lutzoni F."/>
            <person name="Magnuson J."/>
            <person name="Mondo S."/>
            <person name="Nolan M."/>
            <person name="Ohm R."/>
            <person name="Pangilinan J."/>
            <person name="Park H.-J."/>
            <person name="Ramirez L."/>
            <person name="Alfaro M."/>
            <person name="Sun H."/>
            <person name="Tritt A."/>
            <person name="Yoshinaga Y."/>
            <person name="Zwiers L.-H."/>
            <person name="Turgeon B."/>
            <person name="Goodwin S."/>
            <person name="Spatafora J."/>
            <person name="Crous P."/>
            <person name="Grigoriev I."/>
        </authorList>
    </citation>
    <scope>NUCLEOTIDE SEQUENCE</scope>
    <source>
        <strain evidence="1">CBS 525.71</strain>
    </source>
</reference>
<dbReference type="Proteomes" id="UP000799754">
    <property type="component" value="Unassembled WGS sequence"/>
</dbReference>
<organism evidence="1 2">
    <name type="scientific">Macroventuria anomochaeta</name>
    <dbReference type="NCBI Taxonomy" id="301207"/>
    <lineage>
        <taxon>Eukaryota</taxon>
        <taxon>Fungi</taxon>
        <taxon>Dikarya</taxon>
        <taxon>Ascomycota</taxon>
        <taxon>Pezizomycotina</taxon>
        <taxon>Dothideomycetes</taxon>
        <taxon>Pleosporomycetidae</taxon>
        <taxon>Pleosporales</taxon>
        <taxon>Pleosporineae</taxon>
        <taxon>Didymellaceae</taxon>
        <taxon>Macroventuria</taxon>
    </lineage>
</organism>
<accession>A0ACB6RJZ8</accession>
<sequence>MTSTVGVAAQLPLASGTAPNCYHYYNHFSPAIIDQSQAKEAIPGLLQNDCVSIADKSSVDIGELLRWNPSLSISDCIFEPGFSYCVVKTEYPNEWDLSSSEVVSNDPSICTFDPERGEYVCPDPPTCTFDPHKGEYVCPETTLTDENEEEKSEEGSELR</sequence>
<keyword evidence="2" id="KW-1185">Reference proteome</keyword>
<dbReference type="EMBL" id="MU006752">
    <property type="protein sequence ID" value="KAF2621672.1"/>
    <property type="molecule type" value="Genomic_DNA"/>
</dbReference>
<comment type="caution">
    <text evidence="1">The sequence shown here is derived from an EMBL/GenBank/DDBJ whole genome shotgun (WGS) entry which is preliminary data.</text>
</comment>
<gene>
    <name evidence="1" type="ORF">BU25DRAFT_415867</name>
</gene>
<evidence type="ECO:0000313" key="1">
    <source>
        <dbReference type="EMBL" id="KAF2621672.1"/>
    </source>
</evidence>
<name>A0ACB6RJZ8_9PLEO</name>
<evidence type="ECO:0000313" key="2">
    <source>
        <dbReference type="Proteomes" id="UP000799754"/>
    </source>
</evidence>
<protein>
    <submittedName>
        <fullName evidence="1">Uncharacterized protein</fullName>
    </submittedName>
</protein>